<comment type="caution">
    <text evidence="1">The sequence shown here is derived from an EMBL/GenBank/DDBJ whole genome shotgun (WGS) entry which is preliminary data.</text>
</comment>
<keyword evidence="1" id="KW-0131">Cell cycle</keyword>
<evidence type="ECO:0000313" key="2">
    <source>
        <dbReference type="Proteomes" id="UP000032900"/>
    </source>
</evidence>
<accession>A0A0E9LSB9</accession>
<dbReference type="STRING" id="1236989.JCM15548_213"/>
<sequence>MVWIGFFDQNNLVDRFSLNSRISDLEKQRTHYQAQIEDNINRMEELKGSHENLEKFAREQYLMKRPDEELFIIIEE</sequence>
<dbReference type="Pfam" id="PF04977">
    <property type="entry name" value="DivIC"/>
    <property type="match status" value="1"/>
</dbReference>
<organism evidence="1 2">
    <name type="scientific">Geofilum rubicundum JCM 15548</name>
    <dbReference type="NCBI Taxonomy" id="1236989"/>
    <lineage>
        <taxon>Bacteria</taxon>
        <taxon>Pseudomonadati</taxon>
        <taxon>Bacteroidota</taxon>
        <taxon>Bacteroidia</taxon>
        <taxon>Marinilabiliales</taxon>
        <taxon>Marinilabiliaceae</taxon>
        <taxon>Geofilum</taxon>
    </lineage>
</organism>
<name>A0A0E9LSB9_9BACT</name>
<protein>
    <submittedName>
        <fullName evidence="1">Cell division protein DivIC</fullName>
    </submittedName>
</protein>
<reference evidence="1 2" key="1">
    <citation type="journal article" date="2015" name="Microbes Environ.">
        <title>Distribution and evolution of nitrogen fixation genes in the phylum bacteroidetes.</title>
        <authorList>
            <person name="Inoue J."/>
            <person name="Oshima K."/>
            <person name="Suda W."/>
            <person name="Sakamoto M."/>
            <person name="Iino T."/>
            <person name="Noda S."/>
            <person name="Hongoh Y."/>
            <person name="Hattori M."/>
            <person name="Ohkuma M."/>
        </authorList>
    </citation>
    <scope>NUCLEOTIDE SEQUENCE [LARGE SCALE GENOMIC DNA]</scope>
    <source>
        <strain evidence="1">JCM 15548</strain>
    </source>
</reference>
<dbReference type="AlphaFoldDB" id="A0A0E9LSB9"/>
<dbReference type="Proteomes" id="UP000032900">
    <property type="component" value="Unassembled WGS sequence"/>
</dbReference>
<dbReference type="EMBL" id="BAZW01000001">
    <property type="protein sequence ID" value="GAO28149.1"/>
    <property type="molecule type" value="Genomic_DNA"/>
</dbReference>
<proteinExistence type="predicted"/>
<keyword evidence="2" id="KW-1185">Reference proteome</keyword>
<keyword evidence="1" id="KW-0132">Cell division</keyword>
<dbReference type="InterPro" id="IPR007060">
    <property type="entry name" value="FtsL/DivIC"/>
</dbReference>
<gene>
    <name evidence="1" type="ORF">JCM15548_213</name>
</gene>
<dbReference type="GO" id="GO:0051301">
    <property type="term" value="P:cell division"/>
    <property type="evidence" value="ECO:0007669"/>
    <property type="project" value="UniProtKB-KW"/>
</dbReference>
<evidence type="ECO:0000313" key="1">
    <source>
        <dbReference type="EMBL" id="GAO28149.1"/>
    </source>
</evidence>